<gene>
    <name evidence="3" type="ORF">ALC53_13163</name>
</gene>
<feature type="region of interest" description="Disordered" evidence="1">
    <location>
        <begin position="1"/>
        <end position="27"/>
    </location>
</feature>
<keyword evidence="2" id="KW-0812">Transmembrane</keyword>
<dbReference type="AlphaFoldDB" id="A0A151HY24"/>
<dbReference type="Proteomes" id="UP000078540">
    <property type="component" value="Unassembled WGS sequence"/>
</dbReference>
<evidence type="ECO:0000313" key="3">
    <source>
        <dbReference type="EMBL" id="KYM76448.1"/>
    </source>
</evidence>
<reference evidence="3 4" key="1">
    <citation type="submission" date="2015-09" db="EMBL/GenBank/DDBJ databases">
        <title>Atta colombica WGS genome.</title>
        <authorList>
            <person name="Nygaard S."/>
            <person name="Hu H."/>
            <person name="Boomsma J."/>
            <person name="Zhang G."/>
        </authorList>
    </citation>
    <scope>NUCLEOTIDE SEQUENCE [LARGE SCALE GENOMIC DNA]</scope>
    <source>
        <strain evidence="3">Treedump-2</strain>
        <tissue evidence="3">Whole body</tissue>
    </source>
</reference>
<dbReference type="STRING" id="520822.A0A151HY24"/>
<keyword evidence="2" id="KW-0472">Membrane</keyword>
<dbReference type="EMBL" id="KQ976730">
    <property type="protein sequence ID" value="KYM76448.1"/>
    <property type="molecule type" value="Genomic_DNA"/>
</dbReference>
<evidence type="ECO:0000313" key="4">
    <source>
        <dbReference type="Proteomes" id="UP000078540"/>
    </source>
</evidence>
<organism evidence="3 4">
    <name type="scientific">Atta colombica</name>
    <dbReference type="NCBI Taxonomy" id="520822"/>
    <lineage>
        <taxon>Eukaryota</taxon>
        <taxon>Metazoa</taxon>
        <taxon>Ecdysozoa</taxon>
        <taxon>Arthropoda</taxon>
        <taxon>Hexapoda</taxon>
        <taxon>Insecta</taxon>
        <taxon>Pterygota</taxon>
        <taxon>Neoptera</taxon>
        <taxon>Endopterygota</taxon>
        <taxon>Hymenoptera</taxon>
        <taxon>Apocrita</taxon>
        <taxon>Aculeata</taxon>
        <taxon>Formicoidea</taxon>
        <taxon>Formicidae</taxon>
        <taxon>Myrmicinae</taxon>
        <taxon>Atta</taxon>
    </lineage>
</organism>
<protein>
    <submittedName>
        <fullName evidence="3">Uncharacterized protein</fullName>
    </submittedName>
</protein>
<keyword evidence="4" id="KW-1185">Reference proteome</keyword>
<proteinExistence type="predicted"/>
<evidence type="ECO:0000256" key="2">
    <source>
        <dbReference type="SAM" id="Phobius"/>
    </source>
</evidence>
<sequence length="423" mass="46997">MPPSAGVARRAAIPRDPGDPGTRTVRSRIDPEGAEIDIRRVYAASPTYDIEWIRSDLADIEISKFVSGIAGSKSTASRNNPRRCYRTSTSSGYSSHSPPLSAGSYSYYASASTRNPSYGSLAVIHESEAIPRPIWPSIIYHHTEDHNAGGYEGIYTCHVCGCTYKYSPPQPQLISSPSRAREVLLELSRTLNSVIDGNVTAAPEDILRDISRIVSLEIGMKNDNVYEYICPSWVFNDNNPTISPSCMKNVPSKVNPINSKLCVSPRCLYKYNSTQSAPSLKNDRMTRREGDSNMRNNFSLARKKPCTTESKYSCIIYHAVWRNILFQQLVCSDIGSSTIEGTIASLSANNWNHRLTVGSLGEDFDFTLDVTQAERLGRTIARAKRKRQWCRTLTTFFGLVFFVLSVVVVSLSVTRGRKVFGSM</sequence>
<feature type="compositionally biased region" description="Low complexity" evidence="1">
    <location>
        <begin position="87"/>
        <end position="98"/>
    </location>
</feature>
<keyword evidence="2" id="KW-1133">Transmembrane helix</keyword>
<evidence type="ECO:0000256" key="1">
    <source>
        <dbReference type="SAM" id="MobiDB-lite"/>
    </source>
</evidence>
<feature type="transmembrane region" description="Helical" evidence="2">
    <location>
        <begin position="393"/>
        <end position="413"/>
    </location>
</feature>
<name>A0A151HY24_9HYME</name>
<feature type="region of interest" description="Disordered" evidence="1">
    <location>
        <begin position="71"/>
        <end position="98"/>
    </location>
</feature>
<accession>A0A151HY24</accession>